<evidence type="ECO:0000256" key="4">
    <source>
        <dbReference type="ARBA" id="ARBA00022857"/>
    </source>
</evidence>
<keyword evidence="5 6" id="KW-0560">Oxidoreductase</keyword>
<comment type="cofactor">
    <cofactor evidence="6">
        <name>FAD</name>
        <dbReference type="ChEBI" id="CHEBI:57692"/>
    </cofactor>
</comment>
<reference evidence="7 8" key="1">
    <citation type="submission" date="2024-01" db="EMBL/GenBank/DDBJ databases">
        <title>Genome assemblies of Stephania.</title>
        <authorList>
            <person name="Yang L."/>
        </authorList>
    </citation>
    <scope>NUCLEOTIDE SEQUENCE [LARGE SCALE GENOMIC DNA]</scope>
    <source>
        <strain evidence="7">QJT</strain>
        <tissue evidence="7">Leaf</tissue>
    </source>
</reference>
<evidence type="ECO:0000313" key="8">
    <source>
        <dbReference type="Proteomes" id="UP001417504"/>
    </source>
</evidence>
<gene>
    <name evidence="7" type="ORF">Sjap_009753</name>
</gene>
<keyword evidence="6" id="KW-0503">Monooxygenase</keyword>
<keyword evidence="8" id="KW-1185">Reference proteome</keyword>
<evidence type="ECO:0000256" key="2">
    <source>
        <dbReference type="ARBA" id="ARBA00022630"/>
    </source>
</evidence>
<protein>
    <recommendedName>
        <fullName evidence="6">Flavin-containing monooxygenase</fullName>
        <ecNumber evidence="6">1.-.-.-</ecNumber>
    </recommendedName>
</protein>
<dbReference type="EC" id="1.-.-.-" evidence="6"/>
<keyword evidence="2 6" id="KW-0285">Flavoprotein</keyword>
<evidence type="ECO:0000256" key="1">
    <source>
        <dbReference type="ARBA" id="ARBA00009183"/>
    </source>
</evidence>
<organism evidence="7 8">
    <name type="scientific">Stephania japonica</name>
    <dbReference type="NCBI Taxonomy" id="461633"/>
    <lineage>
        <taxon>Eukaryota</taxon>
        <taxon>Viridiplantae</taxon>
        <taxon>Streptophyta</taxon>
        <taxon>Embryophyta</taxon>
        <taxon>Tracheophyta</taxon>
        <taxon>Spermatophyta</taxon>
        <taxon>Magnoliopsida</taxon>
        <taxon>Ranunculales</taxon>
        <taxon>Menispermaceae</taxon>
        <taxon>Menispermoideae</taxon>
        <taxon>Cissampelideae</taxon>
        <taxon>Stephania</taxon>
    </lineage>
</organism>
<dbReference type="SUPFAM" id="SSF51905">
    <property type="entry name" value="FAD/NAD(P)-binding domain"/>
    <property type="match status" value="2"/>
</dbReference>
<comment type="caution">
    <text evidence="7">The sequence shown here is derived from an EMBL/GenBank/DDBJ whole genome shotgun (WGS) entry which is preliminary data.</text>
</comment>
<keyword evidence="3 6" id="KW-0274">FAD</keyword>
<dbReference type="InterPro" id="IPR036188">
    <property type="entry name" value="FAD/NAD-bd_sf"/>
</dbReference>
<name>A0AAP0P6I1_9MAGN</name>
<evidence type="ECO:0000256" key="3">
    <source>
        <dbReference type="ARBA" id="ARBA00022827"/>
    </source>
</evidence>
<dbReference type="InterPro" id="IPR020946">
    <property type="entry name" value="Flavin_mOase-like"/>
</dbReference>
<dbReference type="FunFam" id="3.50.50.60:FF:000403">
    <property type="entry name" value="Flavin-containing monooxygenase"/>
    <property type="match status" value="1"/>
</dbReference>
<evidence type="ECO:0000313" key="7">
    <source>
        <dbReference type="EMBL" id="KAK9129266.1"/>
    </source>
</evidence>
<dbReference type="InterPro" id="IPR000960">
    <property type="entry name" value="Flavin_mOase"/>
</dbReference>
<keyword evidence="4" id="KW-0521">NADP</keyword>
<dbReference type="GO" id="GO:0050661">
    <property type="term" value="F:NADP binding"/>
    <property type="evidence" value="ECO:0007669"/>
    <property type="project" value="InterPro"/>
</dbReference>
<proteinExistence type="inferred from homology"/>
<dbReference type="Proteomes" id="UP001417504">
    <property type="component" value="Unassembled WGS sequence"/>
</dbReference>
<evidence type="ECO:0000256" key="5">
    <source>
        <dbReference type="ARBA" id="ARBA00023002"/>
    </source>
</evidence>
<dbReference type="EMBL" id="JBBNAE010000004">
    <property type="protein sequence ID" value="KAK9129266.1"/>
    <property type="molecule type" value="Genomic_DNA"/>
</dbReference>
<dbReference type="PIRSF" id="PIRSF000332">
    <property type="entry name" value="FMO"/>
    <property type="match status" value="1"/>
</dbReference>
<dbReference type="Gene3D" id="3.50.50.60">
    <property type="entry name" value="FAD/NAD(P)-binding domain"/>
    <property type="match status" value="3"/>
</dbReference>
<dbReference type="PANTHER" id="PTHR23023">
    <property type="entry name" value="DIMETHYLANILINE MONOOXYGENASE"/>
    <property type="match status" value="1"/>
</dbReference>
<dbReference type="FunFam" id="3.50.50.60:FF:000169">
    <property type="entry name" value="Flavin-containing monooxygenase"/>
    <property type="match status" value="1"/>
</dbReference>
<comment type="similarity">
    <text evidence="1 6">Belongs to the FMO family.</text>
</comment>
<accession>A0AAP0P6I1</accession>
<dbReference type="GO" id="GO:0004499">
    <property type="term" value="F:N,N-dimethylaniline monooxygenase activity"/>
    <property type="evidence" value="ECO:0007669"/>
    <property type="project" value="InterPro"/>
</dbReference>
<dbReference type="InterPro" id="IPR050346">
    <property type="entry name" value="FMO-like"/>
</dbReference>
<dbReference type="AlphaFoldDB" id="A0AAP0P6I1"/>
<dbReference type="Pfam" id="PF00743">
    <property type="entry name" value="FMO-like"/>
    <property type="match status" value="2"/>
</dbReference>
<evidence type="ECO:0000256" key="6">
    <source>
        <dbReference type="RuleBase" id="RU361177"/>
    </source>
</evidence>
<dbReference type="GO" id="GO:0050660">
    <property type="term" value="F:flavin adenine dinucleotide binding"/>
    <property type="evidence" value="ECO:0007669"/>
    <property type="project" value="InterPro"/>
</dbReference>
<sequence length="543" mass="62233">MPDNFYDKVEDKSIVLKEAKRFGFCKTGLKIEEDKAPLQVDVVILATEYKGDEKLKNIFSSTTLQKRIIGSPTSTVPLYRNAHKALMGKSPKRVAIAGAGVSGLIACKYVSEKGFHPIVFEAQSEVGGVWTHTVETTKLQTPRSSYQFSDFPWPSSVQEKFPHHSQVLNYIQSYAHHFDLLRFIKFSTRVIGIEFDGASNEEMGSWSTLWSGNDEPFNHRGRWICSVEDTLKHTREVYQVEFVILCVGRFSGVPNIPDFPPNKGREVFDGKVIHSMDYSAMEDAKAAEFIKGKRITVVGLQKSALDIARWMFSKFVESYIRWKLPLKKYKMIPKHDFSQDISSCLISTVPSNFYDKVEEESIILRKSPKFSFCKDGVMIDGGNESLKTDLVILATGYRGDQQLKNIFKSPTFQKYIQGSLNTTVQLYRGCIHPRIPQLAVIGYSESLSNLYTSEIRCRWLMHVLEGNVKLPSIKEMECDALQWEKYMKRYTAQYYRRSCMAAVHIWYNDQLLRDMGFNPKRKKNFFDELFQAYGPSDYANLSG</sequence>